<dbReference type="SUPFAM" id="SSF46689">
    <property type="entry name" value="Homeodomain-like"/>
    <property type="match status" value="2"/>
</dbReference>
<keyword evidence="6" id="KW-1185">Reference proteome</keyword>
<evidence type="ECO:0000256" key="3">
    <source>
        <dbReference type="ARBA" id="ARBA00023163"/>
    </source>
</evidence>
<dbReference type="InterPro" id="IPR010499">
    <property type="entry name" value="AraC_E-bd"/>
</dbReference>
<organism evidence="5 6">
    <name type="scientific">Paenibacillus plantiphilus</name>
    <dbReference type="NCBI Taxonomy" id="2905650"/>
    <lineage>
        <taxon>Bacteria</taxon>
        <taxon>Bacillati</taxon>
        <taxon>Bacillota</taxon>
        <taxon>Bacilli</taxon>
        <taxon>Bacillales</taxon>
        <taxon>Paenibacillaceae</taxon>
        <taxon>Paenibacillus</taxon>
    </lineage>
</organism>
<sequence length="291" mass="33430">MNYYRSIQNAITFIEKNLNEELRITEVAAAACFSAFHFQRVFQAISGFTVQEYIRKRRLSESVRLLETTAMSVLEVAVASQYSSQEAYTRAFEGYFGVTPGKYRKIKGDASLSLQAPINFIDYQASKKGDLDMKKPVFVPLDTVKIIGYPYKTSLNNDRHYHEIPSFYREFGEKERFMRIPNKLAPGMSYGISCSFQDNGDFSFLIGEEVQQFEEKLEDGLVNFEIPAGQYAEFEANGPAGFVQEVRNFIYGTWLPNSNYERKEGPDFEVTDVIHSTFPDDLRIKIYIPLK</sequence>
<keyword evidence="1" id="KW-0805">Transcription regulation</keyword>
<evidence type="ECO:0000256" key="2">
    <source>
        <dbReference type="ARBA" id="ARBA00023125"/>
    </source>
</evidence>
<reference evidence="5" key="1">
    <citation type="submission" date="2022-01" db="EMBL/GenBank/DDBJ databases">
        <authorList>
            <person name="Criscuolo A."/>
        </authorList>
    </citation>
    <scope>NUCLEOTIDE SEQUENCE</scope>
    <source>
        <strain evidence="5">CIP111893</strain>
    </source>
</reference>
<dbReference type="Gene3D" id="3.20.80.10">
    <property type="entry name" value="Regulatory factor, effector binding domain"/>
    <property type="match status" value="1"/>
</dbReference>
<dbReference type="Proteomes" id="UP000838686">
    <property type="component" value="Unassembled WGS sequence"/>
</dbReference>
<dbReference type="PROSITE" id="PS01124">
    <property type="entry name" value="HTH_ARAC_FAMILY_2"/>
    <property type="match status" value="1"/>
</dbReference>
<gene>
    <name evidence="5" type="primary">rob</name>
    <name evidence="5" type="ORF">PAECIP111893_01183</name>
</gene>
<dbReference type="PANTHER" id="PTHR47504">
    <property type="entry name" value="RIGHT ORIGIN-BINDING PROTEIN"/>
    <property type="match status" value="1"/>
</dbReference>
<dbReference type="Gene3D" id="1.10.10.60">
    <property type="entry name" value="Homeodomain-like"/>
    <property type="match status" value="2"/>
</dbReference>
<dbReference type="InterPro" id="IPR029441">
    <property type="entry name" value="Cass2"/>
</dbReference>
<proteinExistence type="predicted"/>
<dbReference type="InterPro" id="IPR018060">
    <property type="entry name" value="HTH_AraC"/>
</dbReference>
<name>A0ABN8G3J2_9BACL</name>
<dbReference type="InterPro" id="IPR050959">
    <property type="entry name" value="MarA-like"/>
</dbReference>
<dbReference type="SMART" id="SM00871">
    <property type="entry name" value="AraC_E_bind"/>
    <property type="match status" value="1"/>
</dbReference>
<keyword evidence="3" id="KW-0804">Transcription</keyword>
<dbReference type="SUPFAM" id="SSF55136">
    <property type="entry name" value="Probable bacterial effector-binding domain"/>
    <property type="match status" value="1"/>
</dbReference>
<protein>
    <submittedName>
        <fullName evidence="5">Right origin-binding protein</fullName>
    </submittedName>
</protein>
<dbReference type="RefSeq" id="WP_236339547.1">
    <property type="nucleotide sequence ID" value="NZ_CAKMMF010000005.1"/>
</dbReference>
<dbReference type="SMART" id="SM00342">
    <property type="entry name" value="HTH_ARAC"/>
    <property type="match status" value="1"/>
</dbReference>
<evidence type="ECO:0000313" key="5">
    <source>
        <dbReference type="EMBL" id="CAH1198949.1"/>
    </source>
</evidence>
<comment type="caution">
    <text evidence="5">The sequence shown here is derived from an EMBL/GenBank/DDBJ whole genome shotgun (WGS) entry which is preliminary data.</text>
</comment>
<evidence type="ECO:0000259" key="4">
    <source>
        <dbReference type="PROSITE" id="PS01124"/>
    </source>
</evidence>
<keyword evidence="2" id="KW-0238">DNA-binding</keyword>
<dbReference type="Pfam" id="PF12833">
    <property type="entry name" value="HTH_18"/>
    <property type="match status" value="1"/>
</dbReference>
<dbReference type="PANTHER" id="PTHR47504:SF5">
    <property type="entry name" value="RIGHT ORIGIN-BINDING PROTEIN"/>
    <property type="match status" value="1"/>
</dbReference>
<evidence type="ECO:0000256" key="1">
    <source>
        <dbReference type="ARBA" id="ARBA00023015"/>
    </source>
</evidence>
<dbReference type="Pfam" id="PF14526">
    <property type="entry name" value="Cass2"/>
    <property type="match status" value="1"/>
</dbReference>
<accession>A0ABN8G3J2</accession>
<dbReference type="InterPro" id="IPR009057">
    <property type="entry name" value="Homeodomain-like_sf"/>
</dbReference>
<dbReference type="EMBL" id="CAKMMF010000005">
    <property type="protein sequence ID" value="CAH1198949.1"/>
    <property type="molecule type" value="Genomic_DNA"/>
</dbReference>
<dbReference type="InterPro" id="IPR011256">
    <property type="entry name" value="Reg_factor_effector_dom_sf"/>
</dbReference>
<feature type="domain" description="HTH araC/xylS-type" evidence="4">
    <location>
        <begin position="8"/>
        <end position="106"/>
    </location>
</feature>
<evidence type="ECO:0000313" key="6">
    <source>
        <dbReference type="Proteomes" id="UP000838686"/>
    </source>
</evidence>